<proteinExistence type="predicted"/>
<dbReference type="STRING" id="995060.SAMN04487904_10285"/>
<dbReference type="InterPro" id="IPR001387">
    <property type="entry name" value="Cro/C1-type_HTH"/>
</dbReference>
<keyword evidence="3" id="KW-1185">Reference proteome</keyword>
<reference evidence="3" key="1">
    <citation type="submission" date="2016-10" db="EMBL/GenBank/DDBJ databases">
        <authorList>
            <person name="Varghese N."/>
            <person name="Submissions S."/>
        </authorList>
    </citation>
    <scope>NUCLEOTIDE SEQUENCE [LARGE SCALE GENOMIC DNA]</scope>
    <source>
        <strain evidence="3">DSM 45501</strain>
    </source>
</reference>
<organism evidence="2 3">
    <name type="scientific">Actinopolyspora righensis</name>
    <dbReference type="NCBI Taxonomy" id="995060"/>
    <lineage>
        <taxon>Bacteria</taxon>
        <taxon>Bacillati</taxon>
        <taxon>Actinomycetota</taxon>
        <taxon>Actinomycetes</taxon>
        <taxon>Actinopolysporales</taxon>
        <taxon>Actinopolysporaceae</taxon>
        <taxon>Actinopolyspora</taxon>
        <taxon>Actinopolyspora alba group</taxon>
    </lineage>
</organism>
<feature type="domain" description="HTH cro/C1-type" evidence="1">
    <location>
        <begin position="63"/>
        <end position="98"/>
    </location>
</feature>
<dbReference type="Gene3D" id="1.10.260.40">
    <property type="entry name" value="lambda repressor-like DNA-binding domains"/>
    <property type="match status" value="1"/>
</dbReference>
<evidence type="ECO:0000313" key="3">
    <source>
        <dbReference type="Proteomes" id="UP000199165"/>
    </source>
</evidence>
<dbReference type="SUPFAM" id="SSF47413">
    <property type="entry name" value="lambda repressor-like DNA-binding domains"/>
    <property type="match status" value="1"/>
</dbReference>
<dbReference type="EMBL" id="FPAT01000002">
    <property type="protein sequence ID" value="SFT43828.1"/>
    <property type="molecule type" value="Genomic_DNA"/>
</dbReference>
<dbReference type="AlphaFoldDB" id="A0A1I6XZS3"/>
<dbReference type="GO" id="GO:0003677">
    <property type="term" value="F:DNA binding"/>
    <property type="evidence" value="ECO:0007669"/>
    <property type="project" value="InterPro"/>
</dbReference>
<dbReference type="InterPro" id="IPR010982">
    <property type="entry name" value="Lambda_DNA-bd_dom_sf"/>
</dbReference>
<sequence>MDLGKLTNKLADEKNAMSANEAGRENTFAGKLAHLIATVHPPDRGTYSYREIEAGIRHLPGAMSAQYISQLKTGTRTNPKIHYVEALAEFFGVPAGYFFDDEVTERIDAQIADLKTWRDTEARDIAQRFAGLDRRDRNTVSNLIDSLDAYNARPRHQRTRRKTNRDNTA</sequence>
<name>A0A1I6XZS3_9ACTN</name>
<dbReference type="CDD" id="cd00093">
    <property type="entry name" value="HTH_XRE"/>
    <property type="match status" value="1"/>
</dbReference>
<dbReference type="PROSITE" id="PS50943">
    <property type="entry name" value="HTH_CROC1"/>
    <property type="match status" value="1"/>
</dbReference>
<accession>A0A1I6XZS3</accession>
<gene>
    <name evidence="2" type="ORF">SAMN04487904_10285</name>
</gene>
<dbReference type="Proteomes" id="UP000199165">
    <property type="component" value="Unassembled WGS sequence"/>
</dbReference>
<evidence type="ECO:0000259" key="1">
    <source>
        <dbReference type="PROSITE" id="PS50943"/>
    </source>
</evidence>
<evidence type="ECO:0000313" key="2">
    <source>
        <dbReference type="EMBL" id="SFT43828.1"/>
    </source>
</evidence>
<protein>
    <submittedName>
        <fullName evidence="2">Helix-turn-helix</fullName>
    </submittedName>
</protein>